<name>A0A2M8QGE9_9CHLR</name>
<protein>
    <submittedName>
        <fullName evidence="11">Amino acid ABC transporter permease</fullName>
    </submittedName>
</protein>
<evidence type="ECO:0000256" key="5">
    <source>
        <dbReference type="ARBA" id="ARBA00022692"/>
    </source>
</evidence>
<dbReference type="Pfam" id="PF00528">
    <property type="entry name" value="BPD_transp_1"/>
    <property type="match status" value="1"/>
</dbReference>
<evidence type="ECO:0000256" key="3">
    <source>
        <dbReference type="ARBA" id="ARBA00022448"/>
    </source>
</evidence>
<evidence type="ECO:0000256" key="2">
    <source>
        <dbReference type="ARBA" id="ARBA00010072"/>
    </source>
</evidence>
<comment type="subcellular location">
    <subcellularLocation>
        <location evidence="1 9">Cell membrane</location>
        <topology evidence="1 9">Multi-pass membrane protein</topology>
    </subcellularLocation>
</comment>
<dbReference type="Gene3D" id="1.10.3720.10">
    <property type="entry name" value="MetI-like"/>
    <property type="match status" value="2"/>
</dbReference>
<evidence type="ECO:0000256" key="8">
    <source>
        <dbReference type="ARBA" id="ARBA00023136"/>
    </source>
</evidence>
<reference evidence="11 12" key="1">
    <citation type="submission" date="2017-11" db="EMBL/GenBank/DDBJ databases">
        <title>Evolution of Phototrophy in the Chloroflexi Phylum Driven by Horizontal Gene Transfer.</title>
        <authorList>
            <person name="Ward L.M."/>
            <person name="Hemp J."/>
            <person name="Shih P.M."/>
            <person name="Mcglynn S.E."/>
            <person name="Fischer W."/>
        </authorList>
    </citation>
    <scope>NUCLEOTIDE SEQUENCE [LARGE SCALE GENOMIC DNA]</scope>
    <source>
        <strain evidence="11">JP3_7</strain>
    </source>
</reference>
<evidence type="ECO:0000256" key="9">
    <source>
        <dbReference type="RuleBase" id="RU363032"/>
    </source>
</evidence>
<dbReference type="PROSITE" id="PS50928">
    <property type="entry name" value="ABC_TM1"/>
    <property type="match status" value="1"/>
</dbReference>
<dbReference type="SUPFAM" id="SSF161098">
    <property type="entry name" value="MetI-like"/>
    <property type="match status" value="2"/>
</dbReference>
<evidence type="ECO:0000256" key="4">
    <source>
        <dbReference type="ARBA" id="ARBA00022475"/>
    </source>
</evidence>
<gene>
    <name evidence="11" type="ORF">CUN48_01055</name>
</gene>
<feature type="domain" description="ABC transmembrane type-1" evidence="10">
    <location>
        <begin position="94"/>
        <end position="386"/>
    </location>
</feature>
<evidence type="ECO:0000256" key="7">
    <source>
        <dbReference type="ARBA" id="ARBA00022989"/>
    </source>
</evidence>
<feature type="transmembrane region" description="Helical" evidence="9">
    <location>
        <begin position="220"/>
        <end position="240"/>
    </location>
</feature>
<dbReference type="CDD" id="cd06261">
    <property type="entry name" value="TM_PBP2"/>
    <property type="match status" value="1"/>
</dbReference>
<keyword evidence="5 9" id="KW-0812">Transmembrane</keyword>
<dbReference type="InterPro" id="IPR010065">
    <property type="entry name" value="AA_ABC_transptr_permease_3TM"/>
</dbReference>
<feature type="transmembrane region" description="Helical" evidence="9">
    <location>
        <begin position="367"/>
        <end position="389"/>
    </location>
</feature>
<feature type="transmembrane region" description="Helical" evidence="9">
    <location>
        <begin position="189"/>
        <end position="208"/>
    </location>
</feature>
<feature type="transmembrane region" description="Helical" evidence="9">
    <location>
        <begin position="267"/>
        <end position="290"/>
    </location>
</feature>
<organism evidence="11 12">
    <name type="scientific">Candidatus Thermofonsia Clade 3 bacterium</name>
    <dbReference type="NCBI Taxonomy" id="2364212"/>
    <lineage>
        <taxon>Bacteria</taxon>
        <taxon>Bacillati</taxon>
        <taxon>Chloroflexota</taxon>
        <taxon>Candidatus Thermofontia</taxon>
        <taxon>Candidatus Thermofonsia Clade 3</taxon>
    </lineage>
</organism>
<evidence type="ECO:0000313" key="12">
    <source>
        <dbReference type="Proteomes" id="UP000230790"/>
    </source>
</evidence>
<dbReference type="AlphaFoldDB" id="A0A2M8QGE9"/>
<evidence type="ECO:0000256" key="6">
    <source>
        <dbReference type="ARBA" id="ARBA00022970"/>
    </source>
</evidence>
<evidence type="ECO:0000313" key="11">
    <source>
        <dbReference type="EMBL" id="PJF48880.1"/>
    </source>
</evidence>
<keyword evidence="3 9" id="KW-0813">Transport</keyword>
<dbReference type="EMBL" id="PGTN01000004">
    <property type="protein sequence ID" value="PJF48880.1"/>
    <property type="molecule type" value="Genomic_DNA"/>
</dbReference>
<feature type="transmembrane region" description="Helical" evidence="9">
    <location>
        <begin position="90"/>
        <end position="117"/>
    </location>
</feature>
<keyword evidence="4" id="KW-1003">Cell membrane</keyword>
<dbReference type="Proteomes" id="UP000230790">
    <property type="component" value="Unassembled WGS sequence"/>
</dbReference>
<dbReference type="GO" id="GO:0022857">
    <property type="term" value="F:transmembrane transporter activity"/>
    <property type="evidence" value="ECO:0007669"/>
    <property type="project" value="InterPro"/>
</dbReference>
<keyword evidence="6" id="KW-0029">Amino-acid transport</keyword>
<accession>A0A2M8QGE9</accession>
<feature type="transmembrane region" description="Helical" evidence="9">
    <location>
        <begin position="129"/>
        <end position="153"/>
    </location>
</feature>
<comment type="similarity">
    <text evidence="2">Belongs to the binding-protein-dependent transport system permease family. HisMQ subfamily.</text>
</comment>
<dbReference type="GO" id="GO:0006865">
    <property type="term" value="P:amino acid transport"/>
    <property type="evidence" value="ECO:0007669"/>
    <property type="project" value="UniProtKB-KW"/>
</dbReference>
<sequence>MANVPLPPPDSPPRMSRVFWRDDRFIQLAAQLIVLSIVAGLAIILVQNMAASLQRQGIALGFGFLDNAAGFDIGESLIRYTNSDTFARALLVGLLNTLLVSVLGIVLATILGIIVGIARLSSNWLVNRLAWLFIELMRNVPLLVLLIFIYTAFFLKLPRARQAIRLGPIYLSNRGVAMPWGEPTETWPIYLYIIIAAVGSAVLVAIGLRLWQERSGRPKPIALPALGTFAAMAVVGWLVLPQPPLTITTPQIAAFNFRGGLVLTPEFMALLIGLVIYTAAFIGEVVRAGIQSVPRGQVEAARALGLNSRRTLQLVVFPQALRVIIPPLTSQYLNLTKNSSLAVAIGYPDLFAVSGTIINQTGRAVEMIAVVMGVYLSVSLLTSLLMNWYNRRVRLVER</sequence>
<dbReference type="PANTHER" id="PTHR30614:SF37">
    <property type="entry name" value="AMINO-ACID ABC TRANSPORTER PERMEASE PROTEIN YHDX-RELATED"/>
    <property type="match status" value="1"/>
</dbReference>
<comment type="caution">
    <text evidence="11">The sequence shown here is derived from an EMBL/GenBank/DDBJ whole genome shotgun (WGS) entry which is preliminary data.</text>
</comment>
<feature type="transmembrane region" description="Helical" evidence="9">
    <location>
        <begin position="25"/>
        <end position="46"/>
    </location>
</feature>
<dbReference type="InterPro" id="IPR043429">
    <property type="entry name" value="ArtM/GltK/GlnP/TcyL/YhdX-like"/>
</dbReference>
<dbReference type="NCBIfam" id="TIGR01726">
    <property type="entry name" value="HEQRo_perm_3TM"/>
    <property type="match status" value="1"/>
</dbReference>
<dbReference type="GO" id="GO:0043190">
    <property type="term" value="C:ATP-binding cassette (ABC) transporter complex"/>
    <property type="evidence" value="ECO:0007669"/>
    <property type="project" value="InterPro"/>
</dbReference>
<dbReference type="InterPro" id="IPR035906">
    <property type="entry name" value="MetI-like_sf"/>
</dbReference>
<keyword evidence="7 9" id="KW-1133">Transmembrane helix</keyword>
<proteinExistence type="inferred from homology"/>
<dbReference type="PANTHER" id="PTHR30614">
    <property type="entry name" value="MEMBRANE COMPONENT OF AMINO ACID ABC TRANSPORTER"/>
    <property type="match status" value="1"/>
</dbReference>
<keyword evidence="8 9" id="KW-0472">Membrane</keyword>
<evidence type="ECO:0000256" key="1">
    <source>
        <dbReference type="ARBA" id="ARBA00004651"/>
    </source>
</evidence>
<evidence type="ECO:0000259" key="10">
    <source>
        <dbReference type="PROSITE" id="PS50928"/>
    </source>
</evidence>
<dbReference type="InterPro" id="IPR000515">
    <property type="entry name" value="MetI-like"/>
</dbReference>